<keyword evidence="3" id="KW-1185">Reference proteome</keyword>
<sequence length="225" mass="23259">MSFNRLNRCGTARLLALSLATVGLALATPALPSSALASRAVSTALAPAAAPKAVAPKTVVATPKKAAPAPVRAAKVPVQAKVPAQKVAAPAAPSAAALRAQGVRQAQAVAATAPRANGRSAVVHATAYSSTPGQTDSTPFVTATGTRVRPGVVALSPDLLRRFPYGTRLMIEDLSGGYSAYLKGKVFVVEDTMNPRIYNTLDIWMGTSYQAMNWGARNIRITALN</sequence>
<feature type="chain" id="PRO_5037686877" description="3D domain-containing protein" evidence="1">
    <location>
        <begin position="28"/>
        <end position="225"/>
    </location>
</feature>
<protein>
    <recommendedName>
        <fullName evidence="4">3D domain-containing protein</fullName>
    </recommendedName>
</protein>
<accession>A0A918BVZ2</accession>
<dbReference type="EMBL" id="BMQL01000001">
    <property type="protein sequence ID" value="GGQ93391.1"/>
    <property type="molecule type" value="Genomic_DNA"/>
</dbReference>
<comment type="caution">
    <text evidence="2">The sequence shown here is derived from an EMBL/GenBank/DDBJ whole genome shotgun (WGS) entry which is preliminary data.</text>
</comment>
<dbReference type="Proteomes" id="UP000603865">
    <property type="component" value="Unassembled WGS sequence"/>
</dbReference>
<evidence type="ECO:0000256" key="1">
    <source>
        <dbReference type="SAM" id="SignalP"/>
    </source>
</evidence>
<evidence type="ECO:0000313" key="2">
    <source>
        <dbReference type="EMBL" id="GGQ93391.1"/>
    </source>
</evidence>
<name>A0A918BVZ2_9DEIO</name>
<feature type="signal peptide" evidence="1">
    <location>
        <begin position="1"/>
        <end position="27"/>
    </location>
</feature>
<reference evidence="2" key="2">
    <citation type="submission" date="2020-09" db="EMBL/GenBank/DDBJ databases">
        <authorList>
            <person name="Sun Q."/>
            <person name="Ohkuma M."/>
        </authorList>
    </citation>
    <scope>NUCLEOTIDE SEQUENCE</scope>
    <source>
        <strain evidence="2">JCM 31311</strain>
    </source>
</reference>
<evidence type="ECO:0008006" key="4">
    <source>
        <dbReference type="Google" id="ProtNLM"/>
    </source>
</evidence>
<organism evidence="2 3">
    <name type="scientific">Deinococcus ruber</name>
    <dbReference type="NCBI Taxonomy" id="1848197"/>
    <lineage>
        <taxon>Bacteria</taxon>
        <taxon>Thermotogati</taxon>
        <taxon>Deinococcota</taxon>
        <taxon>Deinococci</taxon>
        <taxon>Deinococcales</taxon>
        <taxon>Deinococcaceae</taxon>
        <taxon>Deinococcus</taxon>
    </lineage>
</organism>
<dbReference type="RefSeq" id="WP_189087589.1">
    <property type="nucleotide sequence ID" value="NZ_BMQL01000001.1"/>
</dbReference>
<reference evidence="2" key="1">
    <citation type="journal article" date="2014" name="Int. J. Syst. Evol. Microbiol.">
        <title>Complete genome sequence of Corynebacterium casei LMG S-19264T (=DSM 44701T), isolated from a smear-ripened cheese.</title>
        <authorList>
            <consortium name="US DOE Joint Genome Institute (JGI-PGF)"/>
            <person name="Walter F."/>
            <person name="Albersmeier A."/>
            <person name="Kalinowski J."/>
            <person name="Ruckert C."/>
        </authorList>
    </citation>
    <scope>NUCLEOTIDE SEQUENCE</scope>
    <source>
        <strain evidence="2">JCM 31311</strain>
    </source>
</reference>
<evidence type="ECO:0000313" key="3">
    <source>
        <dbReference type="Proteomes" id="UP000603865"/>
    </source>
</evidence>
<dbReference type="AlphaFoldDB" id="A0A918BVZ2"/>
<keyword evidence="1" id="KW-0732">Signal</keyword>
<proteinExistence type="predicted"/>
<gene>
    <name evidence="2" type="ORF">GCM10008957_01730</name>
</gene>
<dbReference type="CDD" id="cd22784">
    <property type="entry name" value="DPBB_MltA_YuiC-like"/>
    <property type="match status" value="1"/>
</dbReference>